<dbReference type="Proteomes" id="UP000316079">
    <property type="component" value="Unassembled WGS sequence"/>
</dbReference>
<dbReference type="Pfam" id="PF00018">
    <property type="entry name" value="SH3_1"/>
    <property type="match status" value="2"/>
</dbReference>
<proteinExistence type="predicted"/>
<keyword evidence="7" id="KW-1185">Reference proteome</keyword>
<feature type="domain" description="SH3" evidence="5">
    <location>
        <begin position="682"/>
        <end position="740"/>
    </location>
</feature>
<evidence type="ECO:0000259" key="5">
    <source>
        <dbReference type="PROSITE" id="PS50002"/>
    </source>
</evidence>
<keyword evidence="4" id="KW-1133">Transmembrane helix</keyword>
<feature type="compositionally biased region" description="Low complexity" evidence="3">
    <location>
        <begin position="414"/>
        <end position="437"/>
    </location>
</feature>
<feature type="compositionally biased region" description="Basic and acidic residues" evidence="3">
    <location>
        <begin position="337"/>
        <end position="351"/>
    </location>
</feature>
<feature type="region of interest" description="Disordered" evidence="3">
    <location>
        <begin position="335"/>
        <end position="437"/>
    </location>
</feature>
<organism evidence="6 7">
    <name type="scientific">Danionella cerebrum</name>
    <dbReference type="NCBI Taxonomy" id="2873325"/>
    <lineage>
        <taxon>Eukaryota</taxon>
        <taxon>Metazoa</taxon>
        <taxon>Chordata</taxon>
        <taxon>Craniata</taxon>
        <taxon>Vertebrata</taxon>
        <taxon>Euteleostomi</taxon>
        <taxon>Actinopterygii</taxon>
        <taxon>Neopterygii</taxon>
        <taxon>Teleostei</taxon>
        <taxon>Ostariophysi</taxon>
        <taxon>Cypriniformes</taxon>
        <taxon>Danionidae</taxon>
        <taxon>Danioninae</taxon>
        <taxon>Danionella</taxon>
    </lineage>
</organism>
<feature type="region of interest" description="Disordered" evidence="3">
    <location>
        <begin position="537"/>
        <end position="562"/>
    </location>
</feature>
<evidence type="ECO:0000313" key="6">
    <source>
        <dbReference type="EMBL" id="TRY53606.1"/>
    </source>
</evidence>
<dbReference type="InterPro" id="IPR036028">
    <property type="entry name" value="SH3-like_dom_sf"/>
</dbReference>
<sequence length="815" mass="88749">MAEARNEDDEERLREPPRRRSADPSDRNKPDQRHSSQGPLSSIRAVIKRTLGRRMKVIVLFVVGLMFACELGFVFVFLLKLPASRTSSQSDHLRDRRRPEITILSAEPIPSNSWFPGGSGGFPPAPPPAPPTWAAATTTVQLPPPSYEQVIREKSREQNVIDPSPSSSSSSSLSSSSAHLCTTTIATQTDSHSPYPQTPAAGPVRRPPKPPRPSPPVKPSQTADEPSNSHSEECGVQTHFDDLSDDVTSFGHTPITRIQPLLDQDVEKARPIPRPRSRSSFQHLEGAHVTSTEVKVQTLVRLKDDGVQNVFAGFDEAPSGVCNKYLDELLEAFCSDKSPDPEENEKRGFVEKEDDEMQDQAVRSRPRPRPRTQRSKPNQATKPMVFEVFQSPELQQRPSKPVPMPRPLLTKNRSNGASGSSEALGSSEASEASTSPIISTSVVSPSLVASAVCGSSSPSTGSVSFVESSSGVQASSTSSTSAEIPVSSGFVASSKSARLSESTAPSVHSGSAFVSNKASSVALLDGGLTRNTPVMLTERNAGERPLLPKHTRPPPPVLRKSSSSSQKINLIVVYLGILIMLLRPSGSRPLPLRPPPMKEARGFSPAPSLTNQHPDSNSPKRAPPLPPRPRVGHPLFRRYPEEEEPLIFLDDGDVPETLSELEGQEESIREGVTVLKPVQTSKLNRSVVARFAFEGGEGELSFSEGDVIILIEYANEEWGRGLLNGQIGIFPLSFIQDEEEAEPSSRKLASASPVRSVGRVLYDFVPEGEDELQLKAGDVVCDLEEVDVEWFRGEFGGKRGFVPKNYIQLLREHQH</sequence>
<keyword evidence="1 2" id="KW-0728">SH3 domain</keyword>
<dbReference type="STRING" id="623744.A0A553MKA0"/>
<feature type="transmembrane region" description="Helical" evidence="4">
    <location>
        <begin position="57"/>
        <end position="79"/>
    </location>
</feature>
<dbReference type="SMART" id="SM00326">
    <property type="entry name" value="SH3"/>
    <property type="match status" value="2"/>
</dbReference>
<evidence type="ECO:0000313" key="7">
    <source>
        <dbReference type="Proteomes" id="UP000316079"/>
    </source>
</evidence>
<feature type="region of interest" description="Disordered" evidence="3">
    <location>
        <begin position="87"/>
        <end position="136"/>
    </location>
</feature>
<keyword evidence="4" id="KW-0472">Membrane</keyword>
<protein>
    <recommendedName>
        <fullName evidence="5">SH3 domain-containing protein</fullName>
    </recommendedName>
</protein>
<feature type="region of interest" description="Disordered" evidence="3">
    <location>
        <begin position="449"/>
        <end position="479"/>
    </location>
</feature>
<feature type="compositionally biased region" description="Basic residues" evidence="3">
    <location>
        <begin position="364"/>
        <end position="374"/>
    </location>
</feature>
<evidence type="ECO:0000256" key="4">
    <source>
        <dbReference type="SAM" id="Phobius"/>
    </source>
</evidence>
<feature type="domain" description="SH3" evidence="5">
    <location>
        <begin position="753"/>
        <end position="812"/>
    </location>
</feature>
<dbReference type="InterPro" id="IPR001452">
    <property type="entry name" value="SH3_domain"/>
</dbReference>
<feature type="compositionally biased region" description="Basic and acidic residues" evidence="3">
    <location>
        <begin position="11"/>
        <end position="34"/>
    </location>
</feature>
<dbReference type="InterPro" id="IPR050384">
    <property type="entry name" value="Endophilin_SH3RF"/>
</dbReference>
<evidence type="ECO:0000256" key="1">
    <source>
        <dbReference type="ARBA" id="ARBA00022443"/>
    </source>
</evidence>
<dbReference type="OrthoDB" id="27823at2759"/>
<dbReference type="EMBL" id="SRMA01027573">
    <property type="protein sequence ID" value="TRY53606.1"/>
    <property type="molecule type" value="Genomic_DNA"/>
</dbReference>
<evidence type="ECO:0000256" key="3">
    <source>
        <dbReference type="SAM" id="MobiDB-lite"/>
    </source>
</evidence>
<feature type="compositionally biased region" description="Polar residues" evidence="3">
    <location>
        <begin position="607"/>
        <end position="617"/>
    </location>
</feature>
<dbReference type="PRINTS" id="PR00499">
    <property type="entry name" value="P67PHOX"/>
</dbReference>
<dbReference type="PANTHER" id="PTHR14167:SF48">
    <property type="entry name" value="SH3 DOMAIN-CONTAINING PROTEIN 19"/>
    <property type="match status" value="1"/>
</dbReference>
<dbReference type="PROSITE" id="PS50002">
    <property type="entry name" value="SH3"/>
    <property type="match status" value="2"/>
</dbReference>
<dbReference type="PANTHER" id="PTHR14167">
    <property type="entry name" value="SH3 DOMAIN-CONTAINING"/>
    <property type="match status" value="1"/>
</dbReference>
<feature type="compositionally biased region" description="Polar residues" evidence="3">
    <location>
        <begin position="178"/>
        <end position="195"/>
    </location>
</feature>
<keyword evidence="4" id="KW-0812">Transmembrane</keyword>
<feature type="compositionally biased region" description="Low complexity" evidence="3">
    <location>
        <begin position="163"/>
        <end position="177"/>
    </location>
</feature>
<dbReference type="Gene3D" id="2.30.30.40">
    <property type="entry name" value="SH3 Domains"/>
    <property type="match status" value="2"/>
</dbReference>
<name>A0A553MKA0_9TELE</name>
<feature type="region of interest" description="Disordered" evidence="3">
    <location>
        <begin position="1"/>
        <end position="41"/>
    </location>
</feature>
<feature type="compositionally biased region" description="Acidic residues" evidence="3">
    <location>
        <begin position="1"/>
        <end position="10"/>
    </location>
</feature>
<comment type="caution">
    <text evidence="6">The sequence shown here is derived from an EMBL/GenBank/DDBJ whole genome shotgun (WGS) entry which is preliminary data.</text>
</comment>
<accession>A0A553MKA0</accession>
<gene>
    <name evidence="6" type="ORF">DNTS_033072</name>
</gene>
<reference evidence="6 7" key="1">
    <citation type="journal article" date="2019" name="Sci. Data">
        <title>Hybrid genome assembly and annotation of Danionella translucida.</title>
        <authorList>
            <person name="Kadobianskyi M."/>
            <person name="Schulze L."/>
            <person name="Schuelke M."/>
            <person name="Judkewitz B."/>
        </authorList>
    </citation>
    <scope>NUCLEOTIDE SEQUENCE [LARGE SCALE GENOMIC DNA]</scope>
    <source>
        <strain evidence="6 7">Bolton</strain>
    </source>
</reference>
<feature type="region of interest" description="Disordered" evidence="3">
    <location>
        <begin position="587"/>
        <end position="633"/>
    </location>
</feature>
<evidence type="ECO:0000256" key="2">
    <source>
        <dbReference type="PROSITE-ProRule" id="PRU00192"/>
    </source>
</evidence>
<dbReference type="AlphaFoldDB" id="A0A553MKA0"/>
<feature type="compositionally biased region" description="Basic and acidic residues" evidence="3">
    <location>
        <begin position="91"/>
        <end position="100"/>
    </location>
</feature>
<feature type="region of interest" description="Disordered" evidence="3">
    <location>
        <begin position="155"/>
        <end position="234"/>
    </location>
</feature>
<dbReference type="SUPFAM" id="SSF50044">
    <property type="entry name" value="SH3-domain"/>
    <property type="match status" value="2"/>
</dbReference>